<evidence type="ECO:0000259" key="4">
    <source>
        <dbReference type="Pfam" id="PF01467"/>
    </source>
</evidence>
<keyword evidence="2" id="KW-0548">Nucleotidyltransferase</keyword>
<proteinExistence type="predicted"/>
<dbReference type="Gene3D" id="1.20.1250.20">
    <property type="entry name" value="MFS general substrate transporter like domains"/>
    <property type="match status" value="1"/>
</dbReference>
<keyword evidence="6" id="KW-1185">Reference proteome</keyword>
<keyword evidence="3" id="KW-0472">Membrane</keyword>
<keyword evidence="1" id="KW-0808">Transferase</keyword>
<dbReference type="Pfam" id="PF01467">
    <property type="entry name" value="CTP_transf_like"/>
    <property type="match status" value="1"/>
</dbReference>
<dbReference type="InterPro" id="IPR011701">
    <property type="entry name" value="MFS"/>
</dbReference>
<dbReference type="Pfam" id="PF07690">
    <property type="entry name" value="MFS_1"/>
    <property type="match status" value="1"/>
</dbReference>
<dbReference type="Gene3D" id="3.40.50.620">
    <property type="entry name" value="HUPs"/>
    <property type="match status" value="1"/>
</dbReference>
<name>A0ABW1ZFR7_9DEIO</name>
<feature type="domain" description="Cytidyltransferase-like" evidence="4">
    <location>
        <begin position="247"/>
        <end position="302"/>
    </location>
</feature>
<feature type="transmembrane region" description="Helical" evidence="3">
    <location>
        <begin position="52"/>
        <end position="70"/>
    </location>
</feature>
<feature type="transmembrane region" description="Helical" evidence="3">
    <location>
        <begin position="90"/>
        <end position="109"/>
    </location>
</feature>
<evidence type="ECO:0000256" key="3">
    <source>
        <dbReference type="SAM" id="Phobius"/>
    </source>
</evidence>
<dbReference type="SUPFAM" id="SSF52374">
    <property type="entry name" value="Nucleotidylyl transferase"/>
    <property type="match status" value="1"/>
</dbReference>
<evidence type="ECO:0000313" key="6">
    <source>
        <dbReference type="Proteomes" id="UP001596317"/>
    </source>
</evidence>
<dbReference type="InterPro" id="IPR036259">
    <property type="entry name" value="MFS_trans_sf"/>
</dbReference>
<dbReference type="SUPFAM" id="SSF103473">
    <property type="entry name" value="MFS general substrate transporter"/>
    <property type="match status" value="1"/>
</dbReference>
<evidence type="ECO:0000256" key="1">
    <source>
        <dbReference type="ARBA" id="ARBA00022679"/>
    </source>
</evidence>
<keyword evidence="3" id="KW-0812">Transmembrane</keyword>
<protein>
    <submittedName>
        <fullName evidence="5">MFS transporter</fullName>
    </submittedName>
</protein>
<dbReference type="InterPro" id="IPR004821">
    <property type="entry name" value="Cyt_trans-like"/>
</dbReference>
<dbReference type="EMBL" id="JBHSWB010000001">
    <property type="protein sequence ID" value="MFC6659715.1"/>
    <property type="molecule type" value="Genomic_DNA"/>
</dbReference>
<dbReference type="Proteomes" id="UP001596317">
    <property type="component" value="Unassembled WGS sequence"/>
</dbReference>
<comment type="caution">
    <text evidence="5">The sequence shown here is derived from an EMBL/GenBank/DDBJ whole genome shotgun (WGS) entry which is preliminary data.</text>
</comment>
<organism evidence="5 6">
    <name type="scientific">Deinococcus multiflagellatus</name>
    <dbReference type="NCBI Taxonomy" id="1656887"/>
    <lineage>
        <taxon>Bacteria</taxon>
        <taxon>Thermotogati</taxon>
        <taxon>Deinococcota</taxon>
        <taxon>Deinococci</taxon>
        <taxon>Deinococcales</taxon>
        <taxon>Deinococcaceae</taxon>
        <taxon>Deinococcus</taxon>
    </lineage>
</organism>
<feature type="transmembrane region" description="Helical" evidence="3">
    <location>
        <begin position="116"/>
        <end position="135"/>
    </location>
</feature>
<evidence type="ECO:0000256" key="2">
    <source>
        <dbReference type="ARBA" id="ARBA00022695"/>
    </source>
</evidence>
<evidence type="ECO:0000313" key="5">
    <source>
        <dbReference type="EMBL" id="MFC6659715.1"/>
    </source>
</evidence>
<dbReference type="PANTHER" id="PTHR21342">
    <property type="entry name" value="PHOSPHOPANTETHEINE ADENYLYLTRANSFERASE"/>
    <property type="match status" value="1"/>
</dbReference>
<reference evidence="6" key="1">
    <citation type="journal article" date="2019" name="Int. J. Syst. Evol. Microbiol.">
        <title>The Global Catalogue of Microorganisms (GCM) 10K type strain sequencing project: providing services to taxonomists for standard genome sequencing and annotation.</title>
        <authorList>
            <consortium name="The Broad Institute Genomics Platform"/>
            <consortium name="The Broad Institute Genome Sequencing Center for Infectious Disease"/>
            <person name="Wu L."/>
            <person name="Ma J."/>
        </authorList>
    </citation>
    <scope>NUCLEOTIDE SEQUENCE [LARGE SCALE GENOMIC DNA]</scope>
    <source>
        <strain evidence="6">CCUG 63830</strain>
    </source>
</reference>
<dbReference type="PANTHER" id="PTHR21342:SF0">
    <property type="entry name" value="BIFUNCTIONAL NMN ADENYLYLTRANSFERASE_NUDIX HYDROLASE"/>
    <property type="match status" value="1"/>
</dbReference>
<sequence>MRGRLDDARAALAVVARVNRRPLPEAPLSPPSPGAVAARHRHLLGPAWRDRTFLLAGAWFGMSLGYYGIFSWLPAYLRTQGVDLGETYRTAMILAIAQIPGYLLASLLIEWAGRRVTLVAFMLASAAGAYLFLVAGDSSVAALLTSALLSCSLLGAGGAVRLHARTLSHPAARRGHGPDQRVWAAGQRALAPGSRGAAQRQPGAGAKRVCRRLHHLGRVRVGHWHRDAWPPPARRRAALNAARTLAVYIGRFQPPHAAHLHTMRAALAGHGQLLVLLGSANLARSVKNPWSAAERARLIRRALAAQGCP</sequence>
<gene>
    <name evidence="5" type="ORF">ACFP90_04565</name>
</gene>
<dbReference type="InterPro" id="IPR014729">
    <property type="entry name" value="Rossmann-like_a/b/a_fold"/>
</dbReference>
<feature type="transmembrane region" description="Helical" evidence="3">
    <location>
        <begin position="141"/>
        <end position="164"/>
    </location>
</feature>
<accession>A0ABW1ZFR7</accession>
<dbReference type="RefSeq" id="WP_380054396.1">
    <property type="nucleotide sequence ID" value="NZ_JBHSWB010000001.1"/>
</dbReference>
<keyword evidence="3" id="KW-1133">Transmembrane helix</keyword>